<feature type="site" description="Could be important to modulate the pK values of the two catalytic cysteine residues" evidence="9">
    <location>
        <position position="219"/>
    </location>
</feature>
<evidence type="ECO:0000256" key="7">
    <source>
        <dbReference type="ARBA" id="ARBA00023235"/>
    </source>
</evidence>
<comment type="function">
    <text evidence="9">Catalyzes the stereoinversion of LL-2,6-diaminopimelate (L,L-DAP) to meso-diaminopimelate (meso-DAP), a precursor of L-lysine and an essential component of the bacterial peptidoglycan.</text>
</comment>
<dbReference type="HOGENOM" id="CLU_053306_3_0_9"/>
<feature type="binding site" evidence="9">
    <location>
        <position position="69"/>
    </location>
    <ligand>
        <name>substrate</name>
    </ligand>
</feature>
<dbReference type="SUPFAM" id="SSF54506">
    <property type="entry name" value="Diaminopimelate epimerase-like"/>
    <property type="match status" value="1"/>
</dbReference>
<dbReference type="InterPro" id="IPR001653">
    <property type="entry name" value="DAP_epimerase_DapF"/>
</dbReference>
<dbReference type="InterPro" id="IPR018510">
    <property type="entry name" value="DAP_epimerase_AS"/>
</dbReference>
<sequence>MKTRSDSMKFTKMHGCGNDYVYVNCFEETIENPNETAKFVSDRHFGIGSDGMICIHPSDKADFRMAMYNSDGTEGAMCGNGVRCIAKYVYDYGLTDKTTITIETKGGIKELDLTVEDGKVTWVNVDMEAPVLEADKIPVIYDEEKKVIDKPVIVDGREYRITCVSMGNPHGVVFVDSVDDLDIEKLGPMFEHHPMFPDRVNTEFIQVVDDHTIRMRVWERGAGETLACGTGACASAYASYLNQKTGNKVLVHLLGGDLQIEYDEEKHTIFMKGPATKVFDGEIDL</sequence>
<reference evidence="11" key="2">
    <citation type="submission" date="2013-11" db="EMBL/GenBank/DDBJ databases">
        <title>Draft genome sequence of Anaerostipes caccae (DSM 14662).</title>
        <authorList>
            <person name="Sudarsanam P."/>
            <person name="Ley R."/>
            <person name="Guruge J."/>
            <person name="Turnbaugh P.J."/>
            <person name="Mahowald M."/>
            <person name="Liep D."/>
            <person name="Gordon J."/>
        </authorList>
    </citation>
    <scope>NUCLEOTIDE SEQUENCE</scope>
    <source>
        <strain evidence="11">DSM 14662</strain>
    </source>
</reference>
<evidence type="ECO:0000256" key="9">
    <source>
        <dbReference type="HAMAP-Rule" id="MF_00197"/>
    </source>
</evidence>
<dbReference type="UniPathway" id="UPA00034">
    <property type="reaction ID" value="UER00025"/>
</dbReference>
<evidence type="ECO:0000256" key="5">
    <source>
        <dbReference type="ARBA" id="ARBA00022605"/>
    </source>
</evidence>
<comment type="subcellular location">
    <subcellularLocation>
        <location evidence="9">Cytoplasm</location>
    </subcellularLocation>
</comment>
<dbReference type="Gene3D" id="3.10.310.10">
    <property type="entry name" value="Diaminopimelate Epimerase, Chain A, domain 1"/>
    <property type="match status" value="2"/>
</dbReference>
<dbReference type="FunFam" id="3.10.310.10:FF:000001">
    <property type="entry name" value="Diaminopimelate epimerase"/>
    <property type="match status" value="1"/>
</dbReference>
<dbReference type="Proteomes" id="UP000004935">
    <property type="component" value="Unassembled WGS sequence"/>
</dbReference>
<dbReference type="EMBL" id="ABAX03000012">
    <property type="protein sequence ID" value="EDR98268.1"/>
    <property type="molecule type" value="Genomic_DNA"/>
</dbReference>
<feature type="site" description="Could be important to modulate the pK values of the two catalytic cysteine residues" evidence="9">
    <location>
        <position position="170"/>
    </location>
</feature>
<feature type="binding site" evidence="9">
    <location>
        <position position="201"/>
    </location>
    <ligand>
        <name>substrate</name>
    </ligand>
</feature>
<feature type="binding site" evidence="9">
    <location>
        <begin position="79"/>
        <end position="80"/>
    </location>
    <ligand>
        <name>substrate</name>
    </ligand>
</feature>
<feature type="active site" description="Proton donor" evidence="9">
    <location>
        <position position="78"/>
    </location>
</feature>
<evidence type="ECO:0000256" key="6">
    <source>
        <dbReference type="ARBA" id="ARBA00023154"/>
    </source>
</evidence>
<dbReference type="GO" id="GO:0005829">
    <property type="term" value="C:cytosol"/>
    <property type="evidence" value="ECO:0007669"/>
    <property type="project" value="TreeGrafter"/>
</dbReference>
<dbReference type="GO" id="GO:0009089">
    <property type="term" value="P:lysine biosynthetic process via diaminopimelate"/>
    <property type="evidence" value="ECO:0007669"/>
    <property type="project" value="UniProtKB-UniRule"/>
</dbReference>
<comment type="subunit">
    <text evidence="9">Homodimer.</text>
</comment>
<name>B0ME98_ANACD</name>
<evidence type="ECO:0000313" key="12">
    <source>
        <dbReference type="Proteomes" id="UP000004935"/>
    </source>
</evidence>
<gene>
    <name evidence="9 11" type="primary">dapF</name>
    <name evidence="11" type="ORF">ANACAC_01893</name>
</gene>
<evidence type="ECO:0000256" key="3">
    <source>
        <dbReference type="ARBA" id="ARBA00013080"/>
    </source>
</evidence>
<dbReference type="GO" id="GO:0008837">
    <property type="term" value="F:diaminopimelate epimerase activity"/>
    <property type="evidence" value="ECO:0007669"/>
    <property type="project" value="UniProtKB-UniRule"/>
</dbReference>
<dbReference type="NCBIfam" id="TIGR00652">
    <property type="entry name" value="DapF"/>
    <property type="match status" value="1"/>
</dbReference>
<dbReference type="FunFam" id="3.10.310.10:FF:000004">
    <property type="entry name" value="Diaminopimelate epimerase"/>
    <property type="match status" value="1"/>
</dbReference>
<evidence type="ECO:0000256" key="8">
    <source>
        <dbReference type="ARBA" id="ARBA00051712"/>
    </source>
</evidence>
<keyword evidence="4 9" id="KW-0963">Cytoplasm</keyword>
<keyword evidence="6 9" id="KW-0457">Lysine biosynthesis</keyword>
<dbReference type="Pfam" id="PF01678">
    <property type="entry name" value="DAP_epimerase"/>
    <property type="match status" value="2"/>
</dbReference>
<dbReference type="HAMAP" id="MF_00197">
    <property type="entry name" value="DAP_epimerase"/>
    <property type="match status" value="1"/>
</dbReference>
<evidence type="ECO:0000256" key="4">
    <source>
        <dbReference type="ARBA" id="ARBA00022490"/>
    </source>
</evidence>
<organism evidence="11 12">
    <name type="scientific">Anaerostipes caccae (strain DSM 14662 / CCUG 47493 / JCM 13470 / NCIMB 13811 / L1-92)</name>
    <dbReference type="NCBI Taxonomy" id="411490"/>
    <lineage>
        <taxon>Bacteria</taxon>
        <taxon>Bacillati</taxon>
        <taxon>Bacillota</taxon>
        <taxon>Clostridia</taxon>
        <taxon>Lachnospirales</taxon>
        <taxon>Lachnospiraceae</taxon>
        <taxon>Anaerostipes</taxon>
    </lineage>
</organism>
<keyword evidence="12" id="KW-1185">Reference proteome</keyword>
<dbReference type="AlphaFoldDB" id="B0ME98"/>
<dbReference type="STRING" id="411490.ANACAC_01893"/>
<dbReference type="PANTHER" id="PTHR31689">
    <property type="entry name" value="DIAMINOPIMELATE EPIMERASE, CHLOROPLASTIC"/>
    <property type="match status" value="1"/>
</dbReference>
<feature type="binding site" evidence="9">
    <location>
        <begin position="229"/>
        <end position="230"/>
    </location>
    <ligand>
        <name>substrate</name>
    </ligand>
</feature>
<comment type="similarity">
    <text evidence="2 9">Belongs to the diaminopimelate epimerase family.</text>
</comment>
<comment type="caution">
    <text evidence="9">Lacks conserved residue(s) required for the propagation of feature annotation.</text>
</comment>
<dbReference type="PROSITE" id="PS01326">
    <property type="entry name" value="DAP_EPIMERASE"/>
    <property type="match status" value="1"/>
</dbReference>
<comment type="pathway">
    <text evidence="1 9">Amino-acid biosynthesis; L-lysine biosynthesis via DAP pathway; DL-2,6-diaminopimelate from LL-2,6-diaminopimelate: step 1/1.</text>
</comment>
<dbReference type="eggNOG" id="COG0253">
    <property type="taxonomic scope" value="Bacteria"/>
</dbReference>
<comment type="caution">
    <text evidence="11">The sequence shown here is derived from an EMBL/GenBank/DDBJ whole genome shotgun (WGS) entry which is preliminary data.</text>
</comment>
<keyword evidence="5 9" id="KW-0028">Amino-acid biosynthesis</keyword>
<comment type="catalytic activity">
    <reaction evidence="8 9">
        <text>(2S,6S)-2,6-diaminopimelate = meso-2,6-diaminopimelate</text>
        <dbReference type="Rhea" id="RHEA:15393"/>
        <dbReference type="ChEBI" id="CHEBI:57609"/>
        <dbReference type="ChEBI" id="CHEBI:57791"/>
        <dbReference type="EC" id="5.1.1.7"/>
    </reaction>
</comment>
<feature type="binding site" evidence="9">
    <location>
        <begin position="219"/>
        <end position="220"/>
    </location>
    <ligand>
        <name>substrate</name>
    </ligand>
</feature>
<reference evidence="11" key="1">
    <citation type="submission" date="2007-11" db="EMBL/GenBank/DDBJ databases">
        <authorList>
            <person name="Fulton L."/>
            <person name="Clifton S."/>
            <person name="Fulton B."/>
            <person name="Xu J."/>
            <person name="Minx P."/>
            <person name="Pepin K.H."/>
            <person name="Johnson M."/>
            <person name="Thiruvilangam P."/>
            <person name="Bhonagiri V."/>
            <person name="Nash W.E."/>
            <person name="Mardis E.R."/>
            <person name="Wilson R.K."/>
        </authorList>
    </citation>
    <scope>NUCLEOTIDE SEQUENCE [LARGE SCALE GENOMIC DNA]</scope>
    <source>
        <strain evidence="11">DSM 14662</strain>
    </source>
</reference>
<evidence type="ECO:0000313" key="11">
    <source>
        <dbReference type="EMBL" id="EDR98268.1"/>
    </source>
</evidence>
<protein>
    <recommendedName>
        <fullName evidence="3 9">Diaminopimelate epimerase</fullName>
        <shortName evidence="9">DAP epimerase</shortName>
        <ecNumber evidence="3 9">5.1.1.7</ecNumber>
    </recommendedName>
    <alternativeName>
        <fullName evidence="9">PLP-independent amino acid racemase</fullName>
    </alternativeName>
</protein>
<accession>B0ME98</accession>
<feature type="binding site" evidence="9">
    <location>
        <position position="18"/>
    </location>
    <ligand>
        <name>substrate</name>
    </ligand>
</feature>
<feature type="active site" description="Proton acceptor" evidence="9">
    <location>
        <position position="228"/>
    </location>
</feature>
<dbReference type="EC" id="5.1.1.7" evidence="3 9"/>
<keyword evidence="7 9" id="KW-0413">Isomerase</keyword>
<feature type="active site" evidence="10">
    <location>
        <position position="78"/>
    </location>
</feature>
<evidence type="ECO:0000256" key="10">
    <source>
        <dbReference type="PROSITE-ProRule" id="PRU10125"/>
    </source>
</evidence>
<evidence type="ECO:0000256" key="2">
    <source>
        <dbReference type="ARBA" id="ARBA00010219"/>
    </source>
</evidence>
<proteinExistence type="inferred from homology"/>
<dbReference type="PANTHER" id="PTHR31689:SF0">
    <property type="entry name" value="DIAMINOPIMELATE EPIMERASE"/>
    <property type="match status" value="1"/>
</dbReference>
<feature type="binding site" evidence="9">
    <location>
        <position position="168"/>
    </location>
    <ligand>
        <name>substrate</name>
    </ligand>
</feature>
<evidence type="ECO:0000256" key="1">
    <source>
        <dbReference type="ARBA" id="ARBA00005196"/>
    </source>
</evidence>